<evidence type="ECO:0000256" key="1">
    <source>
        <dbReference type="SAM" id="MobiDB-lite"/>
    </source>
</evidence>
<feature type="region of interest" description="Disordered" evidence="1">
    <location>
        <begin position="67"/>
        <end position="99"/>
    </location>
</feature>
<organism evidence="2 3">
    <name type="scientific">Eumeta variegata</name>
    <name type="common">Bagworm moth</name>
    <name type="synonym">Eumeta japonica</name>
    <dbReference type="NCBI Taxonomy" id="151549"/>
    <lineage>
        <taxon>Eukaryota</taxon>
        <taxon>Metazoa</taxon>
        <taxon>Ecdysozoa</taxon>
        <taxon>Arthropoda</taxon>
        <taxon>Hexapoda</taxon>
        <taxon>Insecta</taxon>
        <taxon>Pterygota</taxon>
        <taxon>Neoptera</taxon>
        <taxon>Endopterygota</taxon>
        <taxon>Lepidoptera</taxon>
        <taxon>Glossata</taxon>
        <taxon>Ditrysia</taxon>
        <taxon>Tineoidea</taxon>
        <taxon>Psychidae</taxon>
        <taxon>Oiketicinae</taxon>
        <taxon>Eumeta</taxon>
    </lineage>
</organism>
<evidence type="ECO:0000313" key="2">
    <source>
        <dbReference type="EMBL" id="GBP46332.1"/>
    </source>
</evidence>
<dbReference type="Proteomes" id="UP000299102">
    <property type="component" value="Unassembled WGS sequence"/>
</dbReference>
<reference evidence="2 3" key="1">
    <citation type="journal article" date="2019" name="Commun. Biol.">
        <title>The bagworm genome reveals a unique fibroin gene that provides high tensile strength.</title>
        <authorList>
            <person name="Kono N."/>
            <person name="Nakamura H."/>
            <person name="Ohtoshi R."/>
            <person name="Tomita M."/>
            <person name="Numata K."/>
            <person name="Arakawa K."/>
        </authorList>
    </citation>
    <scope>NUCLEOTIDE SEQUENCE [LARGE SCALE GENOMIC DNA]</scope>
</reference>
<evidence type="ECO:0000313" key="3">
    <source>
        <dbReference type="Proteomes" id="UP000299102"/>
    </source>
</evidence>
<proteinExistence type="predicted"/>
<dbReference type="EMBL" id="BGZK01000481">
    <property type="protein sequence ID" value="GBP46332.1"/>
    <property type="molecule type" value="Genomic_DNA"/>
</dbReference>
<sequence length="99" mass="10638">MNRSVNFIARPKGPTHQPAHQLSSPIPIAIYIPIGNGIPIRCRSRCRSRSSLGCCCCIPGDEKRKFKPLRVPEHPDGGLTSSSHIPVTSASASSSHVPN</sequence>
<feature type="region of interest" description="Disordered" evidence="1">
    <location>
        <begin position="1"/>
        <end position="21"/>
    </location>
</feature>
<comment type="caution">
    <text evidence="2">The sequence shown here is derived from an EMBL/GenBank/DDBJ whole genome shotgun (WGS) entry which is preliminary data.</text>
</comment>
<protein>
    <submittedName>
        <fullName evidence="2">Uncharacterized protein</fullName>
    </submittedName>
</protein>
<keyword evidence="3" id="KW-1185">Reference proteome</keyword>
<gene>
    <name evidence="2" type="ORF">EVAR_39709_1</name>
</gene>
<feature type="compositionally biased region" description="Basic and acidic residues" evidence="1">
    <location>
        <begin position="67"/>
        <end position="76"/>
    </location>
</feature>
<accession>A0A4C1W711</accession>
<feature type="compositionally biased region" description="Polar residues" evidence="1">
    <location>
        <begin position="79"/>
        <end position="99"/>
    </location>
</feature>
<name>A0A4C1W711_EUMVA</name>
<dbReference type="AlphaFoldDB" id="A0A4C1W711"/>